<reference evidence="1 2" key="1">
    <citation type="submission" date="2018-01" db="EMBL/GenBank/DDBJ databases">
        <authorList>
            <person name="Gaut B.S."/>
            <person name="Morton B.R."/>
            <person name="Clegg M.T."/>
            <person name="Duvall M.R."/>
        </authorList>
    </citation>
    <scope>NUCLEOTIDE SEQUENCE [LARGE SCALE GENOMIC DNA]</scope>
    <source>
        <strain evidence="1">Cupriavidus taiwanensis LMG 19425</strain>
        <plasmid evidence="2">Plasmid ii</plasmid>
    </source>
</reference>
<protein>
    <recommendedName>
        <fullName evidence="3">Transposase</fullName>
    </recommendedName>
</protein>
<dbReference type="Proteomes" id="UP000255505">
    <property type="component" value="Plasmid II"/>
</dbReference>
<sequence length="65" mass="7332">MREAGRSAWQLRTNTGIRAGFRGLDRCKIASLYWVISHTMTDNIRNTEARVENGTPAAMPETVPR</sequence>
<organism evidence="1 2">
    <name type="scientific">Cupriavidus taiwanensis</name>
    <dbReference type="NCBI Taxonomy" id="164546"/>
    <lineage>
        <taxon>Bacteria</taxon>
        <taxon>Pseudomonadati</taxon>
        <taxon>Pseudomonadota</taxon>
        <taxon>Betaproteobacteria</taxon>
        <taxon>Burkholderiales</taxon>
        <taxon>Burkholderiaceae</taxon>
        <taxon>Cupriavidus</taxon>
    </lineage>
</organism>
<evidence type="ECO:0000313" key="2">
    <source>
        <dbReference type="Proteomes" id="UP000255505"/>
    </source>
</evidence>
<evidence type="ECO:0008006" key="3">
    <source>
        <dbReference type="Google" id="ProtNLM"/>
    </source>
</evidence>
<gene>
    <name evidence="1" type="ORF">CT19425_MP70396</name>
</gene>
<dbReference type="EMBL" id="LT991977">
    <property type="protein sequence ID" value="SPK76228.1"/>
    <property type="molecule type" value="Genomic_DNA"/>
</dbReference>
<dbReference type="AlphaFoldDB" id="A0A375IQ29"/>
<geneLocation type="plasmid" evidence="1">
    <name>II</name>
</geneLocation>
<keyword evidence="1" id="KW-0614">Plasmid</keyword>
<evidence type="ECO:0000313" key="1">
    <source>
        <dbReference type="EMBL" id="SPK76228.1"/>
    </source>
</evidence>
<accession>A0A375IQ29</accession>
<proteinExistence type="predicted"/>
<name>A0A375IQ29_9BURK</name>